<evidence type="ECO:0000256" key="5">
    <source>
        <dbReference type="SAM" id="Phobius"/>
    </source>
</evidence>
<dbReference type="GO" id="GO:0016020">
    <property type="term" value="C:membrane"/>
    <property type="evidence" value="ECO:0007669"/>
    <property type="project" value="UniProtKB-SubCell"/>
</dbReference>
<evidence type="ECO:0008006" key="8">
    <source>
        <dbReference type="Google" id="ProtNLM"/>
    </source>
</evidence>
<evidence type="ECO:0000256" key="1">
    <source>
        <dbReference type="ARBA" id="ARBA00004141"/>
    </source>
</evidence>
<sequence length="227" mass="24996">MAAHAVTLGKSAMSLPRENSSVASRSTRGSFKADDSAVSINWNDLNYPPGIRLVHFDPDELPTDVARLARVLHWMFLLAFVELLINVTHTVVLVIGGMPATRVGYAILDAVILAPSFGTTFYQGYVALVSSDDKTKRRYFFCQAICLIISLFFAVSPLGATNGLAALSSLHQRVRRYQLSKGMKAFWIYAVSLESTFWITVFCLGVWGLAGVKRFNPFHSEAARNSA</sequence>
<feature type="transmembrane region" description="Helical" evidence="5">
    <location>
        <begin position="74"/>
        <end position="97"/>
    </location>
</feature>
<evidence type="ECO:0000313" key="6">
    <source>
        <dbReference type="EMBL" id="PFH33673.1"/>
    </source>
</evidence>
<evidence type="ECO:0000256" key="3">
    <source>
        <dbReference type="ARBA" id="ARBA00022989"/>
    </source>
</evidence>
<dbReference type="KEGG" id="bbes:BESB_078890"/>
<dbReference type="GeneID" id="40312816"/>
<feature type="transmembrane region" description="Helical" evidence="5">
    <location>
        <begin position="140"/>
        <end position="166"/>
    </location>
</feature>
<comment type="caution">
    <text evidence="6">The sequence shown here is derived from an EMBL/GenBank/DDBJ whole genome shotgun (WGS) entry which is preliminary data.</text>
</comment>
<dbReference type="AlphaFoldDB" id="A0A2A9MDB2"/>
<keyword evidence="3 5" id="KW-1133">Transmembrane helix</keyword>
<evidence type="ECO:0000256" key="2">
    <source>
        <dbReference type="ARBA" id="ARBA00022692"/>
    </source>
</evidence>
<dbReference type="EMBL" id="NWUJ01000008">
    <property type="protein sequence ID" value="PFH33673.1"/>
    <property type="molecule type" value="Genomic_DNA"/>
</dbReference>
<proteinExistence type="predicted"/>
<feature type="transmembrane region" description="Helical" evidence="5">
    <location>
        <begin position="103"/>
        <end position="128"/>
    </location>
</feature>
<dbReference type="Pfam" id="PF04144">
    <property type="entry name" value="SCAMP"/>
    <property type="match status" value="1"/>
</dbReference>
<dbReference type="RefSeq" id="XP_029217682.1">
    <property type="nucleotide sequence ID" value="XM_029366251.1"/>
</dbReference>
<keyword evidence="4 5" id="KW-0472">Membrane</keyword>
<protein>
    <recommendedName>
        <fullName evidence="8">Transmembrane protein</fullName>
    </recommendedName>
</protein>
<comment type="subcellular location">
    <subcellularLocation>
        <location evidence="1">Membrane</location>
        <topology evidence="1">Multi-pass membrane protein</topology>
    </subcellularLocation>
</comment>
<dbReference type="InterPro" id="IPR007273">
    <property type="entry name" value="SCAMP"/>
</dbReference>
<feature type="transmembrane region" description="Helical" evidence="5">
    <location>
        <begin position="186"/>
        <end position="210"/>
    </location>
</feature>
<gene>
    <name evidence="6" type="ORF">BESB_078890</name>
</gene>
<keyword evidence="7" id="KW-1185">Reference proteome</keyword>
<keyword evidence="2 5" id="KW-0812">Transmembrane</keyword>
<dbReference type="OrthoDB" id="565522at2759"/>
<reference evidence="6 7" key="1">
    <citation type="submission" date="2017-09" db="EMBL/GenBank/DDBJ databases">
        <title>Genome sequencing of Besnoitia besnoiti strain Bb-Ger1.</title>
        <authorList>
            <person name="Schares G."/>
            <person name="Venepally P."/>
            <person name="Lorenzi H.A."/>
        </authorList>
    </citation>
    <scope>NUCLEOTIDE SEQUENCE [LARGE SCALE GENOMIC DNA]</scope>
    <source>
        <strain evidence="6 7">Bb-Ger1</strain>
    </source>
</reference>
<dbReference type="GO" id="GO:0015031">
    <property type="term" value="P:protein transport"/>
    <property type="evidence" value="ECO:0007669"/>
    <property type="project" value="InterPro"/>
</dbReference>
<evidence type="ECO:0000313" key="7">
    <source>
        <dbReference type="Proteomes" id="UP000224006"/>
    </source>
</evidence>
<dbReference type="VEuPathDB" id="ToxoDB:BESB_078890"/>
<dbReference type="Proteomes" id="UP000224006">
    <property type="component" value="Chromosome VII"/>
</dbReference>
<organism evidence="6 7">
    <name type="scientific">Besnoitia besnoiti</name>
    <name type="common">Apicomplexan protozoan</name>
    <dbReference type="NCBI Taxonomy" id="94643"/>
    <lineage>
        <taxon>Eukaryota</taxon>
        <taxon>Sar</taxon>
        <taxon>Alveolata</taxon>
        <taxon>Apicomplexa</taxon>
        <taxon>Conoidasida</taxon>
        <taxon>Coccidia</taxon>
        <taxon>Eucoccidiorida</taxon>
        <taxon>Eimeriorina</taxon>
        <taxon>Sarcocystidae</taxon>
        <taxon>Besnoitia</taxon>
    </lineage>
</organism>
<name>A0A2A9MDB2_BESBE</name>
<accession>A0A2A9MDB2</accession>
<evidence type="ECO:0000256" key="4">
    <source>
        <dbReference type="ARBA" id="ARBA00023136"/>
    </source>
</evidence>